<evidence type="ECO:0000313" key="3">
    <source>
        <dbReference type="Proteomes" id="UP000295711"/>
    </source>
</evidence>
<dbReference type="SUPFAM" id="SSF159888">
    <property type="entry name" value="YdhG-like"/>
    <property type="match status" value="1"/>
</dbReference>
<dbReference type="InterPro" id="IPR037079">
    <property type="entry name" value="AF2212/PG0164-like_sf"/>
</dbReference>
<dbReference type="Pfam" id="PF08922">
    <property type="entry name" value="DUF1905"/>
    <property type="match status" value="1"/>
</dbReference>
<proteinExistence type="predicted"/>
<reference evidence="2 3" key="1">
    <citation type="submission" date="2019-03" db="EMBL/GenBank/DDBJ databases">
        <title>Genomic Encyclopedia of Type Strains, Phase IV (KMG-IV): sequencing the most valuable type-strain genomes for metagenomic binning, comparative biology and taxonomic classification.</title>
        <authorList>
            <person name="Goeker M."/>
        </authorList>
    </citation>
    <scope>NUCLEOTIDE SEQUENCE [LARGE SCALE GENOMIC DNA]</scope>
    <source>
        <strain evidence="2 3">DSM 28559</strain>
    </source>
</reference>
<dbReference type="EMBL" id="SLXA01000004">
    <property type="protein sequence ID" value="TCO85094.1"/>
    <property type="molecule type" value="Genomic_DNA"/>
</dbReference>
<sequence length="226" mass="26017">MELKFCAKILQNENMDAAYVEVPYDIKELFGKGRLLVNATFDGSPYRGQVVKMGTPCYIIGVTKQIRKQIGKSFGDMVEVVLHERDSEKSPMWQCPKCGREFKKKEQSHYCGEKPKTIDEYILSQDEDKQEDLQYIRQILRSALPEAEERISWSMPTYWKGHNIVHFAASKKHIGLYPGPAAVEEFAEALKGYKTDKGTIRIPYGKVDEELIKRITLWCYETGNHA</sequence>
<name>A0A4R2LIS3_9FIRM</name>
<dbReference type="AlphaFoldDB" id="A0A4R2LIS3"/>
<protein>
    <submittedName>
        <fullName evidence="2">Uncharacterized protein YdhG (YjbR/CyaY superfamily)</fullName>
    </submittedName>
</protein>
<dbReference type="Gene3D" id="3.90.1150.200">
    <property type="match status" value="1"/>
</dbReference>
<dbReference type="InterPro" id="IPR015018">
    <property type="entry name" value="DUF1905"/>
</dbReference>
<evidence type="ECO:0000259" key="1">
    <source>
        <dbReference type="Pfam" id="PF08818"/>
    </source>
</evidence>
<dbReference type="InterPro" id="IPR014922">
    <property type="entry name" value="YdhG-like"/>
</dbReference>
<feature type="domain" description="YdhG-like" evidence="1">
    <location>
        <begin position="129"/>
        <end position="215"/>
    </location>
</feature>
<gene>
    <name evidence="2" type="ORF">EV212_104149</name>
</gene>
<dbReference type="Gene3D" id="2.40.30.100">
    <property type="entry name" value="AF2212/PG0164-like"/>
    <property type="match status" value="1"/>
</dbReference>
<dbReference type="Pfam" id="PF08818">
    <property type="entry name" value="DUF1801"/>
    <property type="match status" value="1"/>
</dbReference>
<dbReference type="SUPFAM" id="SSF141694">
    <property type="entry name" value="AF2212/PG0164-like"/>
    <property type="match status" value="1"/>
</dbReference>
<comment type="caution">
    <text evidence="2">The sequence shown here is derived from an EMBL/GenBank/DDBJ whole genome shotgun (WGS) entry which is preliminary data.</text>
</comment>
<dbReference type="OrthoDB" id="115213at2"/>
<evidence type="ECO:0000313" key="2">
    <source>
        <dbReference type="EMBL" id="TCO85094.1"/>
    </source>
</evidence>
<accession>A0A4R2LIS3</accession>
<keyword evidence="3" id="KW-1185">Reference proteome</keyword>
<organism evidence="2 3">
    <name type="scientific">Frisingicoccus caecimuris</name>
    <dbReference type="NCBI Taxonomy" id="1796636"/>
    <lineage>
        <taxon>Bacteria</taxon>
        <taxon>Bacillati</taxon>
        <taxon>Bacillota</taxon>
        <taxon>Clostridia</taxon>
        <taxon>Lachnospirales</taxon>
        <taxon>Lachnospiraceae</taxon>
        <taxon>Frisingicoccus</taxon>
    </lineage>
</organism>
<dbReference type="Proteomes" id="UP000295711">
    <property type="component" value="Unassembled WGS sequence"/>
</dbReference>
<dbReference type="RefSeq" id="WP_132090430.1">
    <property type="nucleotide sequence ID" value="NZ_JANKAQ010000004.1"/>
</dbReference>